<reference evidence="2" key="1">
    <citation type="journal article" date="2020" name="Nature">
        <title>Giant virus diversity and host interactions through global metagenomics.</title>
        <authorList>
            <person name="Schulz F."/>
            <person name="Roux S."/>
            <person name="Paez-Espino D."/>
            <person name="Jungbluth S."/>
            <person name="Walsh D.A."/>
            <person name="Denef V.J."/>
            <person name="McMahon K.D."/>
            <person name="Konstantinidis K.T."/>
            <person name="Eloe-Fadrosh E.A."/>
            <person name="Kyrpides N.C."/>
            <person name="Woyke T."/>
        </authorList>
    </citation>
    <scope>NUCLEOTIDE SEQUENCE</scope>
    <source>
        <strain evidence="2">GVMAG-S-1041349-163</strain>
    </source>
</reference>
<keyword evidence="1" id="KW-0472">Membrane</keyword>
<keyword evidence="1" id="KW-1133">Transmembrane helix</keyword>
<dbReference type="AlphaFoldDB" id="A0A6C0JPR4"/>
<organism evidence="2">
    <name type="scientific">viral metagenome</name>
    <dbReference type="NCBI Taxonomy" id="1070528"/>
    <lineage>
        <taxon>unclassified sequences</taxon>
        <taxon>metagenomes</taxon>
        <taxon>organismal metagenomes</taxon>
    </lineage>
</organism>
<feature type="transmembrane region" description="Helical" evidence="1">
    <location>
        <begin position="22"/>
        <end position="42"/>
    </location>
</feature>
<keyword evidence="1" id="KW-0812">Transmembrane</keyword>
<evidence type="ECO:0000313" key="2">
    <source>
        <dbReference type="EMBL" id="QHU07732.1"/>
    </source>
</evidence>
<proteinExistence type="predicted"/>
<dbReference type="EMBL" id="MN740686">
    <property type="protein sequence ID" value="QHU07732.1"/>
    <property type="molecule type" value="Genomic_DNA"/>
</dbReference>
<evidence type="ECO:0000256" key="1">
    <source>
        <dbReference type="SAM" id="Phobius"/>
    </source>
</evidence>
<sequence length="44" mass="5392">MKSLNNKFTKYLEYTILRQKKYFFPLKIVILFSFNVCFVCVYSI</sequence>
<protein>
    <submittedName>
        <fullName evidence="2">Uncharacterized protein</fullName>
    </submittedName>
</protein>
<name>A0A6C0JPR4_9ZZZZ</name>
<accession>A0A6C0JPR4</accession>